<dbReference type="Proteomes" id="UP000250235">
    <property type="component" value="Unassembled WGS sequence"/>
</dbReference>
<dbReference type="AlphaFoldDB" id="A0A2Z7CBJ9"/>
<feature type="compositionally biased region" description="Polar residues" evidence="1">
    <location>
        <begin position="157"/>
        <end position="166"/>
    </location>
</feature>
<dbReference type="EMBL" id="KQ997028">
    <property type="protein sequence ID" value="KZV44372.1"/>
    <property type="molecule type" value="Genomic_DNA"/>
</dbReference>
<reference evidence="2 3" key="1">
    <citation type="journal article" date="2015" name="Proc. Natl. Acad. Sci. U.S.A.">
        <title>The resurrection genome of Boea hygrometrica: A blueprint for survival of dehydration.</title>
        <authorList>
            <person name="Xiao L."/>
            <person name="Yang G."/>
            <person name="Zhang L."/>
            <person name="Yang X."/>
            <person name="Zhao S."/>
            <person name="Ji Z."/>
            <person name="Zhou Q."/>
            <person name="Hu M."/>
            <person name="Wang Y."/>
            <person name="Chen M."/>
            <person name="Xu Y."/>
            <person name="Jin H."/>
            <person name="Xiao X."/>
            <person name="Hu G."/>
            <person name="Bao F."/>
            <person name="Hu Y."/>
            <person name="Wan P."/>
            <person name="Li L."/>
            <person name="Deng X."/>
            <person name="Kuang T."/>
            <person name="Xiang C."/>
            <person name="Zhu J.K."/>
            <person name="Oliver M.J."/>
            <person name="He Y."/>
        </authorList>
    </citation>
    <scope>NUCLEOTIDE SEQUENCE [LARGE SCALE GENOMIC DNA]</scope>
    <source>
        <strain evidence="3">cv. XS01</strain>
    </source>
</reference>
<evidence type="ECO:0000313" key="3">
    <source>
        <dbReference type="Proteomes" id="UP000250235"/>
    </source>
</evidence>
<feature type="compositionally biased region" description="Basic and acidic residues" evidence="1">
    <location>
        <begin position="127"/>
        <end position="136"/>
    </location>
</feature>
<evidence type="ECO:0000313" key="2">
    <source>
        <dbReference type="EMBL" id="KZV44372.1"/>
    </source>
</evidence>
<proteinExistence type="predicted"/>
<feature type="compositionally biased region" description="Basic and acidic residues" evidence="1">
    <location>
        <begin position="178"/>
        <end position="192"/>
    </location>
</feature>
<accession>A0A2Z7CBJ9</accession>
<sequence>MNIHLSKPSPAWITSRYNNLSTDFQSLAWLLNDIVSRLIVHKSNDVASFSQLEPISTYSPRLVRVYYKNDDVASTSSSTNRYITNQQVYINNQQIAAIRSEQLDFQSKIAADLLSLSTQIGDIVDHIRGGDAKKGEIGSSSRRPPPIRVERRPLPTPANQVESSSGDGRVPSVEEAAEMIREADRQADRRER</sequence>
<evidence type="ECO:0000256" key="1">
    <source>
        <dbReference type="SAM" id="MobiDB-lite"/>
    </source>
</evidence>
<gene>
    <name evidence="2" type="ORF">F511_18068</name>
</gene>
<name>A0A2Z7CBJ9_9LAMI</name>
<keyword evidence="3" id="KW-1185">Reference proteome</keyword>
<organism evidence="2 3">
    <name type="scientific">Dorcoceras hygrometricum</name>
    <dbReference type="NCBI Taxonomy" id="472368"/>
    <lineage>
        <taxon>Eukaryota</taxon>
        <taxon>Viridiplantae</taxon>
        <taxon>Streptophyta</taxon>
        <taxon>Embryophyta</taxon>
        <taxon>Tracheophyta</taxon>
        <taxon>Spermatophyta</taxon>
        <taxon>Magnoliopsida</taxon>
        <taxon>eudicotyledons</taxon>
        <taxon>Gunneridae</taxon>
        <taxon>Pentapetalae</taxon>
        <taxon>asterids</taxon>
        <taxon>lamiids</taxon>
        <taxon>Lamiales</taxon>
        <taxon>Gesneriaceae</taxon>
        <taxon>Didymocarpoideae</taxon>
        <taxon>Trichosporeae</taxon>
        <taxon>Loxocarpinae</taxon>
        <taxon>Dorcoceras</taxon>
    </lineage>
</organism>
<protein>
    <submittedName>
        <fullName evidence="2">Uncharacterized protein</fullName>
    </submittedName>
</protein>
<feature type="region of interest" description="Disordered" evidence="1">
    <location>
        <begin position="127"/>
        <end position="192"/>
    </location>
</feature>